<dbReference type="PANTHER" id="PTHR46033:SF8">
    <property type="entry name" value="PROTEIN MAINTENANCE OF MERISTEMS-LIKE"/>
    <property type="match status" value="1"/>
</dbReference>
<feature type="compositionally biased region" description="Polar residues" evidence="1">
    <location>
        <begin position="693"/>
        <end position="707"/>
    </location>
</feature>
<evidence type="ECO:0000313" key="4">
    <source>
        <dbReference type="Proteomes" id="UP000289738"/>
    </source>
</evidence>
<evidence type="ECO:0000259" key="2">
    <source>
        <dbReference type="Pfam" id="PF10536"/>
    </source>
</evidence>
<dbReference type="Pfam" id="PF10536">
    <property type="entry name" value="PMD"/>
    <property type="match status" value="1"/>
</dbReference>
<feature type="region of interest" description="Disordered" evidence="1">
    <location>
        <begin position="642"/>
        <end position="707"/>
    </location>
</feature>
<dbReference type="PANTHER" id="PTHR46033">
    <property type="entry name" value="PROTEIN MAIN-LIKE 2"/>
    <property type="match status" value="1"/>
</dbReference>
<evidence type="ECO:0000256" key="1">
    <source>
        <dbReference type="SAM" id="MobiDB-lite"/>
    </source>
</evidence>
<feature type="compositionally biased region" description="Acidic residues" evidence="1">
    <location>
        <begin position="818"/>
        <end position="843"/>
    </location>
</feature>
<evidence type="ECO:0000313" key="3">
    <source>
        <dbReference type="EMBL" id="RYR24777.1"/>
    </source>
</evidence>
<gene>
    <name evidence="3" type="ORF">Ahy_B02g058316</name>
</gene>
<proteinExistence type="predicted"/>
<dbReference type="InterPro" id="IPR044824">
    <property type="entry name" value="MAIN-like"/>
</dbReference>
<sequence length="899" mass="101990">MGTAKRRTKAGWMKLSELPPSMSTWMSLPCTRPQNRIDRRAGMPVMALYERWKGSTVSAASGGDGEPIGHSFESLPHLKPSKGPTFQIDGHQIQPLVLRDIIDAEEAFHAIDPLGNVFSAREVGEINFRLTRVAKDNGRRAASQGFFQVLRDLILKVENSDMGVGGASPKCDVRDEVLGPSVFKLQNARSELSEVGSSMFSLSLLALHGGRARTMPKKYKIKDDRSELHIIHYLSDPDYKLRMLTCNHPLPPDRYNDRVEEHLRVTGFYHVSQIGIVQCQKALVNALIERWHPDTHTFHLPIGECSVTLEDVALILGLPTDGLPVTGMTMSSFEAMEAECLLQFGVAPRKEDCRSSCIKLTWLRNLKENLELTDEISIQRYVRCYIMLLIGTILFGDKSGAGVHWKFLPLLRDFVSIGQYSWGSACLAHLYRALCRASRYNCKEIDGPLTLLLGWAWIRLPYLSPLPREPRSFPLANRWRNWERSDRRYRYLKLDHFRKAFDELQEGQFVWVAYAVDRVDPNIIPPEIYMQSVVWSATVPLVSFECIEWHATDRIRRQFGFVQGVPAEEQNLDKAHGEVLTGPKNLNWATAPTHSVWVMHWTNRYHYILSEVPIPSQHPLDSYMTWYRSKFRNHLCLSNLVGEDDVGNEDTDEGSQDMDEGNEDTDEGSQDMDEDNEEQHPHISPPNPLPHEQPQSSNPFVPQTQFTPSFPMQQQYWGMSQFETGEGGSFSQLLGFMAADAAQSQYGHQPEFMPGRYSLDARYPGHTSSVASGGFVSVDDSSRSEGGRGVTNTQNPNRLNMGLIEEDTETLEQETDAYLVDDPDHEGDGEDDEIEEFDEDEESRNDGSQADTPEDNVKGYNLRIDPPRRSANRFTPSIFKKAAKKCKNFVKDVKWAMRK</sequence>
<dbReference type="AlphaFoldDB" id="A0A445AED8"/>
<comment type="caution">
    <text evidence="3">The sequence shown here is derived from an EMBL/GenBank/DDBJ whole genome shotgun (WGS) entry which is preliminary data.</text>
</comment>
<organism evidence="3 4">
    <name type="scientific">Arachis hypogaea</name>
    <name type="common">Peanut</name>
    <dbReference type="NCBI Taxonomy" id="3818"/>
    <lineage>
        <taxon>Eukaryota</taxon>
        <taxon>Viridiplantae</taxon>
        <taxon>Streptophyta</taxon>
        <taxon>Embryophyta</taxon>
        <taxon>Tracheophyta</taxon>
        <taxon>Spermatophyta</taxon>
        <taxon>Magnoliopsida</taxon>
        <taxon>eudicotyledons</taxon>
        <taxon>Gunneridae</taxon>
        <taxon>Pentapetalae</taxon>
        <taxon>rosids</taxon>
        <taxon>fabids</taxon>
        <taxon>Fabales</taxon>
        <taxon>Fabaceae</taxon>
        <taxon>Papilionoideae</taxon>
        <taxon>50 kb inversion clade</taxon>
        <taxon>dalbergioids sensu lato</taxon>
        <taxon>Dalbergieae</taxon>
        <taxon>Pterocarpus clade</taxon>
        <taxon>Arachis</taxon>
    </lineage>
</organism>
<protein>
    <recommendedName>
        <fullName evidence="2">Aminotransferase-like plant mobile domain-containing protein</fullName>
    </recommendedName>
</protein>
<dbReference type="EMBL" id="SDMP01000012">
    <property type="protein sequence ID" value="RYR24777.1"/>
    <property type="molecule type" value="Genomic_DNA"/>
</dbReference>
<feature type="domain" description="Aminotransferase-like plant mobile" evidence="2">
    <location>
        <begin position="267"/>
        <end position="628"/>
    </location>
</feature>
<dbReference type="Proteomes" id="UP000289738">
    <property type="component" value="Chromosome B02"/>
</dbReference>
<accession>A0A445AED8</accession>
<keyword evidence="4" id="KW-1185">Reference proteome</keyword>
<feature type="region of interest" description="Disordered" evidence="1">
    <location>
        <begin position="59"/>
        <end position="81"/>
    </location>
</feature>
<feature type="compositionally biased region" description="Acidic residues" evidence="1">
    <location>
        <begin position="642"/>
        <end position="677"/>
    </location>
</feature>
<name>A0A445AED8_ARAHY</name>
<feature type="region of interest" description="Disordered" evidence="1">
    <location>
        <begin position="818"/>
        <end position="876"/>
    </location>
</feature>
<dbReference type="GO" id="GO:0010073">
    <property type="term" value="P:meristem maintenance"/>
    <property type="evidence" value="ECO:0007669"/>
    <property type="project" value="InterPro"/>
</dbReference>
<reference evidence="3 4" key="1">
    <citation type="submission" date="2019-01" db="EMBL/GenBank/DDBJ databases">
        <title>Sequencing of cultivated peanut Arachis hypogaea provides insights into genome evolution and oil improvement.</title>
        <authorList>
            <person name="Chen X."/>
        </authorList>
    </citation>
    <scope>NUCLEOTIDE SEQUENCE [LARGE SCALE GENOMIC DNA]</scope>
    <source>
        <strain evidence="4">cv. Fuhuasheng</strain>
        <tissue evidence="3">Leaves</tissue>
    </source>
</reference>
<dbReference type="InterPro" id="IPR019557">
    <property type="entry name" value="AminoTfrase-like_pln_mobile"/>
</dbReference>
<feature type="region of interest" description="Disordered" evidence="1">
    <location>
        <begin position="772"/>
        <end position="801"/>
    </location>
</feature>